<gene>
    <name evidence="1" type="ORF">NLJ89_g2730</name>
</gene>
<evidence type="ECO:0000313" key="1">
    <source>
        <dbReference type="EMBL" id="KAJ3513833.1"/>
    </source>
</evidence>
<comment type="caution">
    <text evidence="1">The sequence shown here is derived from an EMBL/GenBank/DDBJ whole genome shotgun (WGS) entry which is preliminary data.</text>
</comment>
<dbReference type="Proteomes" id="UP001148786">
    <property type="component" value="Unassembled WGS sequence"/>
</dbReference>
<organism evidence="1 2">
    <name type="scientific">Agrocybe chaxingu</name>
    <dbReference type="NCBI Taxonomy" id="84603"/>
    <lineage>
        <taxon>Eukaryota</taxon>
        <taxon>Fungi</taxon>
        <taxon>Dikarya</taxon>
        <taxon>Basidiomycota</taxon>
        <taxon>Agaricomycotina</taxon>
        <taxon>Agaricomycetes</taxon>
        <taxon>Agaricomycetidae</taxon>
        <taxon>Agaricales</taxon>
        <taxon>Agaricineae</taxon>
        <taxon>Strophariaceae</taxon>
        <taxon>Agrocybe</taxon>
    </lineage>
</organism>
<dbReference type="OrthoDB" id="2588098at2759"/>
<sequence>MGQFWTWINLDKIDQTMGQSMGKFGEACWSPTDVLLFLRPPPRPMSIKLCRVPPEPEDNYRLRVKEMEEMVERFNRYSYSPGSWAGDRIILLGDYAADYPPSLTHRDIERISNICEVNDIEVGSVPPISHERRAKMTPEELATKEAENAARNVYRMMDEVASPYQWDRDRYDSGRLKVEDYTAFPKQTVWVLRNLTKRVYVRSNGIPYMPNDSSGNMEYYHYPKLEGTPGLSQVLYMRCAWSTDNSMAIGYEGNPPLHRGLWASDRFDVVPLEDTAEVLRDEGWEDVTRELAKEMYEIYKAQYGRKVYPAWVEEPESDEESDEESNEEASLVPVRLLTLANCPGF</sequence>
<proteinExistence type="predicted"/>
<dbReference type="EMBL" id="JANKHO010000176">
    <property type="protein sequence ID" value="KAJ3513833.1"/>
    <property type="molecule type" value="Genomic_DNA"/>
</dbReference>
<reference evidence="1" key="1">
    <citation type="submission" date="2022-07" db="EMBL/GenBank/DDBJ databases">
        <title>Genome Sequence of Agrocybe chaxingu.</title>
        <authorList>
            <person name="Buettner E."/>
        </authorList>
    </citation>
    <scope>NUCLEOTIDE SEQUENCE</scope>
    <source>
        <strain evidence="1">MP-N11</strain>
    </source>
</reference>
<accession>A0A9W8K617</accession>
<name>A0A9W8K617_9AGAR</name>
<evidence type="ECO:0000313" key="2">
    <source>
        <dbReference type="Proteomes" id="UP001148786"/>
    </source>
</evidence>
<protein>
    <submittedName>
        <fullName evidence="1">Uncharacterized protein</fullName>
    </submittedName>
</protein>
<keyword evidence="2" id="KW-1185">Reference proteome</keyword>
<dbReference type="AlphaFoldDB" id="A0A9W8K617"/>